<reference evidence="2" key="3">
    <citation type="submission" date="2023-05" db="EMBL/GenBank/DDBJ databases">
        <authorList>
            <person name="Smith C.H."/>
        </authorList>
    </citation>
    <scope>NUCLEOTIDE SEQUENCE</scope>
    <source>
        <strain evidence="2">CHS0354</strain>
        <tissue evidence="2">Mantle</tissue>
    </source>
</reference>
<gene>
    <name evidence="2" type="ORF">CHS0354_019888</name>
</gene>
<dbReference type="EMBL" id="JAEAOA010001214">
    <property type="protein sequence ID" value="KAK3594966.1"/>
    <property type="molecule type" value="Genomic_DNA"/>
</dbReference>
<feature type="compositionally biased region" description="Acidic residues" evidence="1">
    <location>
        <begin position="38"/>
        <end position="50"/>
    </location>
</feature>
<feature type="region of interest" description="Disordered" evidence="1">
    <location>
        <begin position="1"/>
        <end position="111"/>
    </location>
</feature>
<keyword evidence="3" id="KW-1185">Reference proteome</keyword>
<dbReference type="Proteomes" id="UP001195483">
    <property type="component" value="Unassembled WGS sequence"/>
</dbReference>
<dbReference type="AlphaFoldDB" id="A0AAE0SMZ1"/>
<protein>
    <submittedName>
        <fullName evidence="2">Uncharacterized protein</fullName>
    </submittedName>
</protein>
<name>A0AAE0SMZ1_9BIVA</name>
<comment type="caution">
    <text evidence="2">The sequence shown here is derived from an EMBL/GenBank/DDBJ whole genome shotgun (WGS) entry which is preliminary data.</text>
</comment>
<reference evidence="2" key="2">
    <citation type="journal article" date="2021" name="Genome Biol. Evol.">
        <title>Developing a high-quality reference genome for a parasitic bivalve with doubly uniparental inheritance (Bivalvia: Unionida).</title>
        <authorList>
            <person name="Smith C.H."/>
        </authorList>
    </citation>
    <scope>NUCLEOTIDE SEQUENCE</scope>
    <source>
        <strain evidence="2">CHS0354</strain>
        <tissue evidence="2">Mantle</tissue>
    </source>
</reference>
<feature type="compositionally biased region" description="Basic and acidic residues" evidence="1">
    <location>
        <begin position="83"/>
        <end position="93"/>
    </location>
</feature>
<reference evidence="2" key="1">
    <citation type="journal article" date="2021" name="Genome Biol. Evol.">
        <title>A High-Quality Reference Genome for a Parasitic Bivalve with Doubly Uniparental Inheritance (Bivalvia: Unionida).</title>
        <authorList>
            <person name="Smith C.H."/>
        </authorList>
    </citation>
    <scope>NUCLEOTIDE SEQUENCE</scope>
    <source>
        <strain evidence="2">CHS0354</strain>
    </source>
</reference>
<organism evidence="2 3">
    <name type="scientific">Potamilus streckersoni</name>
    <dbReference type="NCBI Taxonomy" id="2493646"/>
    <lineage>
        <taxon>Eukaryota</taxon>
        <taxon>Metazoa</taxon>
        <taxon>Spiralia</taxon>
        <taxon>Lophotrochozoa</taxon>
        <taxon>Mollusca</taxon>
        <taxon>Bivalvia</taxon>
        <taxon>Autobranchia</taxon>
        <taxon>Heteroconchia</taxon>
        <taxon>Palaeoheterodonta</taxon>
        <taxon>Unionida</taxon>
        <taxon>Unionoidea</taxon>
        <taxon>Unionidae</taxon>
        <taxon>Ambleminae</taxon>
        <taxon>Lampsilini</taxon>
        <taxon>Potamilus</taxon>
    </lineage>
</organism>
<evidence type="ECO:0000256" key="1">
    <source>
        <dbReference type="SAM" id="MobiDB-lite"/>
    </source>
</evidence>
<sequence length="167" mass="19584">MSANTGSKSIEKRELKELSEEEREVSDETITFSKDQEDTKEEMDPAEEDDMEKREKEKGEIDNYQSFEQTDGEPFGQNFEEQENNHQEAKESSNDVNGTKVVSERDEDERENETLYIKIVRETQTTHEMRRVNIRYEKQNEDNAGLFVLRIQSTGFYKPNQSISPQT</sequence>
<feature type="compositionally biased region" description="Basic and acidic residues" evidence="1">
    <location>
        <begin position="51"/>
        <end position="61"/>
    </location>
</feature>
<evidence type="ECO:0000313" key="2">
    <source>
        <dbReference type="EMBL" id="KAK3594966.1"/>
    </source>
</evidence>
<proteinExistence type="predicted"/>
<feature type="compositionally biased region" description="Basic and acidic residues" evidence="1">
    <location>
        <begin position="9"/>
        <end position="18"/>
    </location>
</feature>
<accession>A0AAE0SMZ1</accession>
<evidence type="ECO:0000313" key="3">
    <source>
        <dbReference type="Proteomes" id="UP001195483"/>
    </source>
</evidence>